<proteinExistence type="predicted"/>
<gene>
    <name evidence="2" type="ORF">DRH29_02180</name>
</gene>
<evidence type="ECO:0000256" key="1">
    <source>
        <dbReference type="SAM" id="Phobius"/>
    </source>
</evidence>
<evidence type="ECO:0000313" key="3">
    <source>
        <dbReference type="Proteomes" id="UP000281261"/>
    </source>
</evidence>
<dbReference type="AlphaFoldDB" id="A0A420ZCY0"/>
<name>A0A420ZCY0_UNCK3</name>
<protein>
    <submittedName>
        <fullName evidence="2">Uncharacterized protein</fullName>
    </submittedName>
</protein>
<feature type="transmembrane region" description="Helical" evidence="1">
    <location>
        <begin position="6"/>
        <end position="23"/>
    </location>
</feature>
<accession>A0A420ZCY0</accession>
<keyword evidence="1" id="KW-1133">Transmembrane helix</keyword>
<dbReference type="Proteomes" id="UP000281261">
    <property type="component" value="Unassembled WGS sequence"/>
</dbReference>
<reference evidence="2 3" key="1">
    <citation type="submission" date="2018-06" db="EMBL/GenBank/DDBJ databases">
        <title>Extensive metabolic versatility and redundancy in microbially diverse, dynamic hydrothermal sediments.</title>
        <authorList>
            <person name="Dombrowski N."/>
            <person name="Teske A."/>
            <person name="Baker B.J."/>
        </authorList>
    </citation>
    <scope>NUCLEOTIDE SEQUENCE [LARGE SCALE GENOMIC DNA]</scope>
    <source>
        <strain evidence="2">B79_G16</strain>
    </source>
</reference>
<keyword evidence="1" id="KW-0472">Membrane</keyword>
<dbReference type="EMBL" id="QMNG01000005">
    <property type="protein sequence ID" value="RLC37385.1"/>
    <property type="molecule type" value="Genomic_DNA"/>
</dbReference>
<keyword evidence="1" id="KW-0812">Transmembrane</keyword>
<comment type="caution">
    <text evidence="2">The sequence shown here is derived from an EMBL/GenBank/DDBJ whole genome shotgun (WGS) entry which is preliminary data.</text>
</comment>
<organism evidence="2 3">
    <name type="scientific">candidate division Kazan bacterium</name>
    <dbReference type="NCBI Taxonomy" id="2202143"/>
    <lineage>
        <taxon>Bacteria</taxon>
        <taxon>Bacteria division Kazan-3B-28</taxon>
    </lineage>
</organism>
<evidence type="ECO:0000313" key="2">
    <source>
        <dbReference type="EMBL" id="RLC37385.1"/>
    </source>
</evidence>
<sequence>MRGGGFALIIVILVVLAGIYYWSGGKNIQTETPLSLLNDMKTSTEIDFSAAQDTEFTWMVEGADSLTITGVGIEADGLTNEQQDLIGDFLEGREFEVDAANMTAGTIAGLTGYNKGTLVCVVESGVTGGEEGLGADPVTYYVKVSCGELEEEPVAEATDEEQIAALFAEKYNKPIDEIEVVMEKRVKVFASGSVAFAGEPGGSTWLAFNGDGGWKLIFDGSGDVLCADIEGYDFPVDMVPECTDAEGTLVTLT</sequence>